<dbReference type="PRINTS" id="PR00365">
    <property type="entry name" value="ENDOTHELIN"/>
</dbReference>
<reference evidence="13 14" key="1">
    <citation type="submission" date="2019-06" db="EMBL/GenBank/DDBJ databases">
        <title>Draft genomes of female and male turbot (Scophthalmus maximus).</title>
        <authorList>
            <person name="Xu H."/>
            <person name="Xu X.-W."/>
            <person name="Shao C."/>
            <person name="Chen S."/>
        </authorList>
    </citation>
    <scope>NUCLEOTIDE SEQUENCE [LARGE SCALE GENOMIC DNA]</scope>
    <source>
        <strain evidence="13">Ysfricsl-2016a</strain>
        <tissue evidence="13">Blood</tissue>
    </source>
</reference>
<evidence type="ECO:0000256" key="5">
    <source>
        <dbReference type="ARBA" id="ARBA00022729"/>
    </source>
</evidence>
<evidence type="ECO:0000256" key="1">
    <source>
        <dbReference type="ARBA" id="ARBA00003023"/>
    </source>
</evidence>
<evidence type="ECO:0000256" key="11">
    <source>
        <dbReference type="SAM" id="SignalP"/>
    </source>
</evidence>
<dbReference type="EMBL" id="VEVO01000010">
    <property type="protein sequence ID" value="KAF0036412.1"/>
    <property type="molecule type" value="Genomic_DNA"/>
</dbReference>
<keyword evidence="4" id="KW-0964">Secreted</keyword>
<dbReference type="GO" id="GO:0005615">
    <property type="term" value="C:extracellular space"/>
    <property type="evidence" value="ECO:0007669"/>
    <property type="project" value="TreeGrafter"/>
</dbReference>
<dbReference type="Pfam" id="PF00322">
    <property type="entry name" value="Endothelin"/>
    <property type="match status" value="1"/>
</dbReference>
<feature type="domain" description="Endothelin-like toxin" evidence="12">
    <location>
        <begin position="55"/>
        <end position="76"/>
    </location>
</feature>
<dbReference type="Proteomes" id="UP000438429">
    <property type="component" value="Unassembled WGS sequence"/>
</dbReference>
<evidence type="ECO:0000256" key="6">
    <source>
        <dbReference type="ARBA" id="ARBA00022858"/>
    </source>
</evidence>
<dbReference type="GO" id="GO:0005179">
    <property type="term" value="F:hormone activity"/>
    <property type="evidence" value="ECO:0007669"/>
    <property type="project" value="TreeGrafter"/>
</dbReference>
<comment type="similarity">
    <text evidence="3">Belongs to the endothelin/sarafotoxin family.</text>
</comment>
<comment type="function">
    <text evidence="1">Endothelins are endothelium-derived vasoconstrictor peptides.</text>
</comment>
<evidence type="ECO:0000256" key="7">
    <source>
        <dbReference type="ARBA" id="ARBA00023157"/>
    </source>
</evidence>
<keyword evidence="5 11" id="KW-0732">Signal</keyword>
<evidence type="ECO:0000256" key="8">
    <source>
        <dbReference type="ARBA" id="ARBA00023322"/>
    </source>
</evidence>
<accession>A0A6A4T2F8</accession>
<dbReference type="PROSITE" id="PS00270">
    <property type="entry name" value="ENDOTHELIN"/>
    <property type="match status" value="2"/>
</dbReference>
<keyword evidence="8" id="KW-0839">Vasoconstrictor</keyword>
<dbReference type="GO" id="GO:0031708">
    <property type="term" value="F:endothelin B receptor binding"/>
    <property type="evidence" value="ECO:0007669"/>
    <property type="project" value="TreeGrafter"/>
</dbReference>
<feature type="chain" id="PRO_5025667237" description="Endothelin-3" evidence="11">
    <location>
        <begin position="22"/>
        <end position="295"/>
    </location>
</feature>
<dbReference type="GO" id="GO:0019229">
    <property type="term" value="P:regulation of vasoconstriction"/>
    <property type="evidence" value="ECO:0007669"/>
    <property type="project" value="InterPro"/>
</dbReference>
<feature type="domain" description="Endothelin-like toxin" evidence="12">
    <location>
        <begin position="115"/>
        <end position="136"/>
    </location>
</feature>
<name>A0A6A4T2F8_SCOMX</name>
<keyword evidence="6" id="KW-0838">Vasoactive</keyword>
<dbReference type="InterPro" id="IPR020475">
    <property type="entry name" value="Endothelin"/>
</dbReference>
<dbReference type="GO" id="GO:0014826">
    <property type="term" value="P:vein smooth muscle contraction"/>
    <property type="evidence" value="ECO:0007669"/>
    <property type="project" value="TreeGrafter"/>
</dbReference>
<proteinExistence type="inferred from homology"/>
<dbReference type="GO" id="GO:0003100">
    <property type="term" value="P:regulation of systemic arterial blood pressure by endothelin"/>
    <property type="evidence" value="ECO:0007669"/>
    <property type="project" value="TreeGrafter"/>
</dbReference>
<dbReference type="PANTHER" id="PTHR13874">
    <property type="entry name" value="ENDOTHELIN"/>
    <property type="match status" value="1"/>
</dbReference>
<evidence type="ECO:0000313" key="13">
    <source>
        <dbReference type="EMBL" id="KAF0036412.1"/>
    </source>
</evidence>
<evidence type="ECO:0000259" key="12">
    <source>
        <dbReference type="SMART" id="SM00272"/>
    </source>
</evidence>
<organism evidence="13 14">
    <name type="scientific">Scophthalmus maximus</name>
    <name type="common">Turbot</name>
    <name type="synonym">Psetta maxima</name>
    <dbReference type="NCBI Taxonomy" id="52904"/>
    <lineage>
        <taxon>Eukaryota</taxon>
        <taxon>Metazoa</taxon>
        <taxon>Chordata</taxon>
        <taxon>Craniata</taxon>
        <taxon>Vertebrata</taxon>
        <taxon>Euteleostomi</taxon>
        <taxon>Actinopterygii</taxon>
        <taxon>Neopterygii</taxon>
        <taxon>Teleostei</taxon>
        <taxon>Neoteleostei</taxon>
        <taxon>Acanthomorphata</taxon>
        <taxon>Carangaria</taxon>
        <taxon>Pleuronectiformes</taxon>
        <taxon>Pleuronectoidei</taxon>
        <taxon>Scophthalmidae</taxon>
        <taxon>Scophthalmus</taxon>
    </lineage>
</organism>
<dbReference type="PANTHER" id="PTHR13874:SF11">
    <property type="entry name" value="ENDOTHELIN-3"/>
    <property type="match status" value="1"/>
</dbReference>
<gene>
    <name evidence="13" type="ORF">F2P81_011724</name>
</gene>
<dbReference type="InterPro" id="IPR019764">
    <property type="entry name" value="Endothelin_toxin_CS"/>
</dbReference>
<evidence type="ECO:0000313" key="14">
    <source>
        <dbReference type="Proteomes" id="UP000438429"/>
    </source>
</evidence>
<evidence type="ECO:0000256" key="10">
    <source>
        <dbReference type="ARBA" id="ARBA00041850"/>
    </source>
</evidence>
<evidence type="ECO:0000256" key="9">
    <source>
        <dbReference type="ARBA" id="ARBA00040198"/>
    </source>
</evidence>
<sequence length="295" mass="33094">MSRAWIYTKVLGFSLDAGVLTSVGSDQSDVSPGSVAHSGGVFGSEAAETKSRPKRCTCYSYKDKECVYYCHLDIIWINTPERTVPYGMSSYQGPQRIRRAVVGQPTEHQWAKTQRCTCVLDADPKCHDFCLLSTEQTTDPYSFQTHMSVDKFMWKVLRMSVAIITKGNKVIQAEWAVAARVFQFPRIPNDPDLDGGLTLGPDEDRLNNCSTQSAPKTAECQRFGDCAWLPLNKDILPLPLTQPPPSCTWFPRASVYRARIDGLAMYAIRRETLMMKRRCGVSCMIKWQGSLGEVL</sequence>
<dbReference type="AlphaFoldDB" id="A0A6A4T2F8"/>
<comment type="caution">
    <text evidence="13">The sequence shown here is derived from an EMBL/GenBank/DDBJ whole genome shotgun (WGS) entry which is preliminary data.</text>
</comment>
<feature type="signal peptide" evidence="11">
    <location>
        <begin position="1"/>
        <end position="21"/>
    </location>
</feature>
<evidence type="ECO:0000256" key="3">
    <source>
        <dbReference type="ARBA" id="ARBA00010959"/>
    </source>
</evidence>
<dbReference type="GO" id="GO:0006874">
    <property type="term" value="P:intracellular calcium ion homeostasis"/>
    <property type="evidence" value="ECO:0007669"/>
    <property type="project" value="TreeGrafter"/>
</dbReference>
<protein>
    <recommendedName>
        <fullName evidence="9">Endothelin-3</fullName>
    </recommendedName>
    <alternativeName>
        <fullName evidence="10">Preproendothelin-3</fullName>
    </alternativeName>
</protein>
<comment type="subcellular location">
    <subcellularLocation>
        <location evidence="2">Secreted</location>
    </subcellularLocation>
</comment>
<dbReference type="InterPro" id="IPR001928">
    <property type="entry name" value="Endothln-like_toxin"/>
</dbReference>
<evidence type="ECO:0000256" key="4">
    <source>
        <dbReference type="ARBA" id="ARBA00022525"/>
    </source>
</evidence>
<evidence type="ECO:0000256" key="2">
    <source>
        <dbReference type="ARBA" id="ARBA00004613"/>
    </source>
</evidence>
<keyword evidence="7" id="KW-1015">Disulfide bond</keyword>
<dbReference type="SMART" id="SM00272">
    <property type="entry name" value="END"/>
    <property type="match status" value="2"/>
</dbReference>